<accession>S5ZNK9</accession>
<name>S5ZNK9_GEOG3</name>
<dbReference type="EMBL" id="CP006254">
    <property type="protein sequence ID" value="AGT32028.1"/>
    <property type="molecule type" value="Genomic_DNA"/>
</dbReference>
<protein>
    <submittedName>
        <fullName evidence="2">Uncharacterized protein</fullName>
    </submittedName>
</protein>
<keyword evidence="1" id="KW-0812">Transmembrane</keyword>
<evidence type="ECO:0000256" key="1">
    <source>
        <dbReference type="SAM" id="Phobius"/>
    </source>
</evidence>
<dbReference type="STRING" id="1921421.M493_08765"/>
<dbReference type="AlphaFoldDB" id="S5ZNK9"/>
<dbReference type="PATRIC" id="fig|1345697.3.peg.1681"/>
<keyword evidence="1" id="KW-0472">Membrane</keyword>
<evidence type="ECO:0000313" key="3">
    <source>
        <dbReference type="Proteomes" id="UP000015500"/>
    </source>
</evidence>
<evidence type="ECO:0000313" key="2">
    <source>
        <dbReference type="EMBL" id="AGT32028.1"/>
    </source>
</evidence>
<keyword evidence="1" id="KW-1133">Transmembrane helix</keyword>
<dbReference type="RefSeq" id="WP_020959834.1">
    <property type="nucleotide sequence ID" value="NC_022080.4"/>
</dbReference>
<gene>
    <name evidence="2" type="ORF">M493_08765</name>
</gene>
<dbReference type="Proteomes" id="UP000015500">
    <property type="component" value="Chromosome"/>
</dbReference>
<organism evidence="2 3">
    <name type="scientific">Geobacillus genomosp. 3</name>
    <dbReference type="NCBI Taxonomy" id="1921421"/>
    <lineage>
        <taxon>Bacteria</taxon>
        <taxon>Bacillati</taxon>
        <taxon>Bacillota</taxon>
        <taxon>Bacilli</taxon>
        <taxon>Bacillales</taxon>
        <taxon>Anoxybacillaceae</taxon>
        <taxon>Geobacillus</taxon>
    </lineage>
</organism>
<reference evidence="2 3" key="1">
    <citation type="journal article" date="2014" name="Genome Announc.">
        <title>Complete Genome Sequence of the Thermophilic Polychlorinated Biphenyl Degrader Geobacillus sp. Strain JF8 (NBRC 109937).</title>
        <authorList>
            <person name="Shintani M."/>
            <person name="Ohtsubo Y."/>
            <person name="Fukuda K."/>
            <person name="Hosoyama A."/>
            <person name="Ohji S."/>
            <person name="Yamazoe A."/>
            <person name="Fujita N."/>
            <person name="Nagata Y."/>
            <person name="Tsuda M."/>
            <person name="Hatta T."/>
            <person name="Kimbara K."/>
        </authorList>
    </citation>
    <scope>NUCLEOTIDE SEQUENCE [LARGE SCALE GENOMIC DNA]</scope>
    <source>
        <strain evidence="2 3">JF8</strain>
    </source>
</reference>
<proteinExistence type="predicted"/>
<keyword evidence="3" id="KW-1185">Reference proteome</keyword>
<feature type="transmembrane region" description="Helical" evidence="1">
    <location>
        <begin position="42"/>
        <end position="61"/>
    </location>
</feature>
<dbReference type="HOGENOM" id="CLU_197450_0_0_9"/>
<sequence length="62" mass="6212">MTGLMVAAAVVMVAGLIGTLALSGRGDEQYTSATKGNLTRLVLIYAGLAVVLAAGIGIYMAL</sequence>
<dbReference type="KEGG" id="gjf:M493_08765"/>